<organism evidence="1 2">
    <name type="scientific">Arthrobacter glacialis</name>
    <dbReference type="NCBI Taxonomy" id="1664"/>
    <lineage>
        <taxon>Bacteria</taxon>
        <taxon>Bacillati</taxon>
        <taxon>Actinomycetota</taxon>
        <taxon>Actinomycetes</taxon>
        <taxon>Micrococcales</taxon>
        <taxon>Micrococcaceae</taxon>
        <taxon>Arthrobacter</taxon>
    </lineage>
</organism>
<dbReference type="EMBL" id="PPXC01000002">
    <property type="protein sequence ID" value="POH74844.1"/>
    <property type="molecule type" value="Genomic_DNA"/>
</dbReference>
<dbReference type="Gene3D" id="2.20.25.10">
    <property type="match status" value="1"/>
</dbReference>
<evidence type="ECO:0008006" key="3">
    <source>
        <dbReference type="Google" id="ProtNLM"/>
    </source>
</evidence>
<dbReference type="RefSeq" id="WP_103464251.1">
    <property type="nucleotide sequence ID" value="NZ_PPXC01000002.1"/>
</dbReference>
<dbReference type="Proteomes" id="UP000237061">
    <property type="component" value="Unassembled WGS sequence"/>
</dbReference>
<evidence type="ECO:0000313" key="1">
    <source>
        <dbReference type="EMBL" id="POH74844.1"/>
    </source>
</evidence>
<accession>A0A2S4A0G5</accession>
<reference evidence="1 2" key="1">
    <citation type="submission" date="2018-01" db="EMBL/GenBank/DDBJ databases">
        <title>Arthrobacter sp. nov., from glaciers in China.</title>
        <authorList>
            <person name="Liu Q."/>
            <person name="Xin Y.-H."/>
        </authorList>
    </citation>
    <scope>NUCLEOTIDE SEQUENCE [LARGE SCALE GENOMIC DNA]</scope>
    <source>
        <strain evidence="1 2">HLT2-12-2</strain>
    </source>
</reference>
<evidence type="ECO:0000313" key="2">
    <source>
        <dbReference type="Proteomes" id="UP000237061"/>
    </source>
</evidence>
<comment type="caution">
    <text evidence="1">The sequence shown here is derived from an EMBL/GenBank/DDBJ whole genome shotgun (WGS) entry which is preliminary data.</text>
</comment>
<proteinExistence type="predicted"/>
<dbReference type="AlphaFoldDB" id="A0A2S4A0G5"/>
<keyword evidence="2" id="KW-1185">Reference proteome</keyword>
<dbReference type="SUPFAM" id="SSF158997">
    <property type="entry name" value="Trm112p-like"/>
    <property type="match status" value="1"/>
</dbReference>
<name>A0A2S4A0G5_ARTGL</name>
<sequence>MANISEKLMAVLRCPVTGSTLIQDGEELVSTANGPAGVPLRYTIDEGIALLLRPEQITS</sequence>
<gene>
    <name evidence="1" type="ORF">CVS27_02960</name>
</gene>
<protein>
    <recommendedName>
        <fullName evidence="3">Trm112 family protein</fullName>
    </recommendedName>
</protein>